<dbReference type="RefSeq" id="WP_073589603.1">
    <property type="nucleotide sequence ID" value="NZ_FRFD01000008.1"/>
</dbReference>
<dbReference type="STRING" id="1121345.SAMN02745217_02955"/>
<dbReference type="EMBL" id="FRFD01000008">
    <property type="protein sequence ID" value="SHO50887.1"/>
    <property type="molecule type" value="Genomic_DNA"/>
</dbReference>
<dbReference type="Pfam" id="PF13483">
    <property type="entry name" value="Lactamase_B_3"/>
    <property type="match status" value="1"/>
</dbReference>
<name>A0A1M7YE25_9FIRM</name>
<keyword evidence="2" id="KW-1185">Reference proteome</keyword>
<dbReference type="PANTHER" id="PTHR42967:SF1">
    <property type="entry name" value="MBL FOLD METALLO-HYDROLASE"/>
    <property type="match status" value="1"/>
</dbReference>
<dbReference type="SUPFAM" id="SSF56281">
    <property type="entry name" value="Metallo-hydrolase/oxidoreductase"/>
    <property type="match status" value="1"/>
</dbReference>
<dbReference type="PANTHER" id="PTHR42967">
    <property type="entry name" value="METAL DEPENDENT HYDROLASE"/>
    <property type="match status" value="1"/>
</dbReference>
<dbReference type="Gene3D" id="3.60.15.10">
    <property type="entry name" value="Ribonuclease Z/Hydroxyacylglutathione hydrolase-like"/>
    <property type="match status" value="1"/>
</dbReference>
<dbReference type="OrthoDB" id="36975at2"/>
<gene>
    <name evidence="1" type="ORF">SAMN02745217_02955</name>
</gene>
<evidence type="ECO:0000313" key="1">
    <source>
        <dbReference type="EMBL" id="SHO50887.1"/>
    </source>
</evidence>
<dbReference type="AlphaFoldDB" id="A0A1M7YE25"/>
<dbReference type="InterPro" id="IPR036866">
    <property type="entry name" value="RibonucZ/Hydroxyglut_hydro"/>
</dbReference>
<evidence type="ECO:0000313" key="2">
    <source>
        <dbReference type="Proteomes" id="UP000184612"/>
    </source>
</evidence>
<reference evidence="1 2" key="1">
    <citation type="submission" date="2016-12" db="EMBL/GenBank/DDBJ databases">
        <authorList>
            <person name="Song W.-J."/>
            <person name="Kurnit D.M."/>
        </authorList>
    </citation>
    <scope>NUCLEOTIDE SEQUENCE [LARGE SCALE GENOMIC DNA]</scope>
    <source>
        <strain evidence="1 2">DSM 12503</strain>
    </source>
</reference>
<sequence length="247" mass="29087">MLITYIHHSCFSVETEQSVFLFDYYKGNIPSFPKEKHLFVLSSHSHQDHFNHDIFKLLNDYPQITYILSKDIHVRKSFFSDPDAYENAKNHIITIGKNESLTLSSSLTLETFRSTDKGVAFFINEAGHTLYHAGDLNWWVWKEDTNADYQNMTKNFKEEILKLNGRNIEIAFLVLDPRQEELYSLGFDFFMKNTNTSYAFPMHFWKDYSVIEKFKTSDEALSYKDKIIEITEEGQTFHITEAERTLL</sequence>
<protein>
    <submittedName>
        <fullName evidence="1">Beta-lactamase superfamily domain-containing protein</fullName>
    </submittedName>
</protein>
<proteinExistence type="predicted"/>
<accession>A0A1M7YE25</accession>
<dbReference type="Proteomes" id="UP000184612">
    <property type="component" value="Unassembled WGS sequence"/>
</dbReference>
<organism evidence="1 2">
    <name type="scientific">Anaerocolumna xylanovorans DSM 12503</name>
    <dbReference type="NCBI Taxonomy" id="1121345"/>
    <lineage>
        <taxon>Bacteria</taxon>
        <taxon>Bacillati</taxon>
        <taxon>Bacillota</taxon>
        <taxon>Clostridia</taxon>
        <taxon>Lachnospirales</taxon>
        <taxon>Lachnospiraceae</taxon>
        <taxon>Anaerocolumna</taxon>
    </lineage>
</organism>